<dbReference type="InterPro" id="IPR011990">
    <property type="entry name" value="TPR-like_helical_dom_sf"/>
</dbReference>
<name>A0AAN9J5T0_CROPI</name>
<dbReference type="InterPro" id="IPR032867">
    <property type="entry name" value="DYW_dom"/>
</dbReference>
<dbReference type="AlphaFoldDB" id="A0AAN9J5T0"/>
<feature type="repeat" description="PPR" evidence="3">
    <location>
        <begin position="171"/>
        <end position="205"/>
    </location>
</feature>
<dbReference type="InterPro" id="IPR046848">
    <property type="entry name" value="E_motif"/>
</dbReference>
<dbReference type="Gene3D" id="1.25.40.10">
    <property type="entry name" value="Tetratricopeptide repeat domain"/>
    <property type="match status" value="4"/>
</dbReference>
<evidence type="ECO:0000259" key="4">
    <source>
        <dbReference type="Pfam" id="PF14432"/>
    </source>
</evidence>
<dbReference type="Pfam" id="PF14432">
    <property type="entry name" value="DYW_deaminase"/>
    <property type="match status" value="1"/>
</dbReference>
<accession>A0AAN9J5T0</accession>
<reference evidence="5 6" key="1">
    <citation type="submission" date="2024-01" db="EMBL/GenBank/DDBJ databases">
        <title>The genomes of 5 underutilized Papilionoideae crops provide insights into root nodulation and disease resistanc.</title>
        <authorList>
            <person name="Yuan L."/>
        </authorList>
    </citation>
    <scope>NUCLEOTIDE SEQUENCE [LARGE SCALE GENOMIC DNA]</scope>
    <source>
        <strain evidence="5">ZHUSHIDOU_FW_LH</strain>
        <tissue evidence="5">Leaf</tissue>
    </source>
</reference>
<feature type="domain" description="DYW" evidence="4">
    <location>
        <begin position="528"/>
        <end position="615"/>
    </location>
</feature>
<dbReference type="Pfam" id="PF01535">
    <property type="entry name" value="PPR"/>
    <property type="match status" value="3"/>
</dbReference>
<gene>
    <name evidence="5" type="ORF">RIF29_08082</name>
</gene>
<comment type="similarity">
    <text evidence="1">Belongs to the PPR family. PCMP-H subfamily.</text>
</comment>
<dbReference type="PROSITE" id="PS51375">
    <property type="entry name" value="PPR"/>
    <property type="match status" value="3"/>
</dbReference>
<dbReference type="FunFam" id="1.25.40.10:FF:000381">
    <property type="entry name" value="Pentatricopeptide repeat-containing protein"/>
    <property type="match status" value="1"/>
</dbReference>
<dbReference type="Proteomes" id="UP001372338">
    <property type="component" value="Unassembled WGS sequence"/>
</dbReference>
<dbReference type="FunFam" id="1.25.40.10:FF:000196">
    <property type="entry name" value="Pentatricopeptide repeat-containing protein At4g14850"/>
    <property type="match status" value="1"/>
</dbReference>
<dbReference type="NCBIfam" id="TIGR00756">
    <property type="entry name" value="PPR"/>
    <property type="match status" value="4"/>
</dbReference>
<dbReference type="FunFam" id="1.25.40.10:FF:001529">
    <property type="entry name" value="Pentatricopeptide repeat-containing protein"/>
    <property type="match status" value="1"/>
</dbReference>
<evidence type="ECO:0000256" key="2">
    <source>
        <dbReference type="ARBA" id="ARBA00022737"/>
    </source>
</evidence>
<sequence>MKQRLSPNLRISSLSCSSSLSRQRKPSSLFHTTTNADIKAHFIAKLRTCTDLTSAASTHSNLVKSGLSDDTFTTNHLINCYLRLLRIDHARKLFDQMPQPNVVSWTSLMAGYVSHDQPIVALGFLNQMQATLVLPNEFTFATLINACSVLANLDIGRRVHALVQIMGFGSNLVVCSSLIDMYGKCNFVDEARLIFDSMCVRNVVSWTSMITTYAQNAQGHHALQLFREFNHSQLDKPNHFMLCSVISACSSLGKLGSGKVTHGVVIRRGHDANDVIATALVDMYAKCGCVRYSYQIFRRIRNPSVIPYTSMIVGAAKYGLGALSLQLFQEMVDRKIKPNDVTFVGVLHACSHSGLIDKGLELLNSMNVKYGVMPDAKHYTCIADMLGRVGRVEEAYQLAKSVKVECEGHALLWGTLLSASRLHGRVDIALEASKRLIESNQQVAGAYVTLSNTYALAGDWENAHNLRSEMKSSGVCKEPGSSWIEIKESTYLFHAGDISRCNQGNEILSLLRELEKRMKERGYVGGTTGLVFVDVEEEAKEEIVSLHSEKLALAFGLINTPKGVTIRIMKNLRMCKDCHETFKLISDIVERDFIVRDVNRFHHFKNGLCTCRDFW</sequence>
<feature type="repeat" description="PPR" evidence="3">
    <location>
        <begin position="70"/>
        <end position="104"/>
    </location>
</feature>
<feature type="repeat" description="PPR" evidence="3">
    <location>
        <begin position="304"/>
        <end position="338"/>
    </location>
</feature>
<protein>
    <recommendedName>
        <fullName evidence="4">DYW domain-containing protein</fullName>
    </recommendedName>
</protein>
<keyword evidence="2" id="KW-0677">Repeat</keyword>
<dbReference type="GO" id="GO:0008270">
    <property type="term" value="F:zinc ion binding"/>
    <property type="evidence" value="ECO:0007669"/>
    <property type="project" value="InterPro"/>
</dbReference>
<evidence type="ECO:0000313" key="6">
    <source>
        <dbReference type="Proteomes" id="UP001372338"/>
    </source>
</evidence>
<dbReference type="EMBL" id="JAYWIO010000001">
    <property type="protein sequence ID" value="KAK7292304.1"/>
    <property type="molecule type" value="Genomic_DNA"/>
</dbReference>
<proteinExistence type="inferred from homology"/>
<evidence type="ECO:0000256" key="3">
    <source>
        <dbReference type="PROSITE-ProRule" id="PRU00708"/>
    </source>
</evidence>
<organism evidence="5 6">
    <name type="scientific">Crotalaria pallida</name>
    <name type="common">Smooth rattlebox</name>
    <name type="synonym">Crotalaria striata</name>
    <dbReference type="NCBI Taxonomy" id="3830"/>
    <lineage>
        <taxon>Eukaryota</taxon>
        <taxon>Viridiplantae</taxon>
        <taxon>Streptophyta</taxon>
        <taxon>Embryophyta</taxon>
        <taxon>Tracheophyta</taxon>
        <taxon>Spermatophyta</taxon>
        <taxon>Magnoliopsida</taxon>
        <taxon>eudicotyledons</taxon>
        <taxon>Gunneridae</taxon>
        <taxon>Pentapetalae</taxon>
        <taxon>rosids</taxon>
        <taxon>fabids</taxon>
        <taxon>Fabales</taxon>
        <taxon>Fabaceae</taxon>
        <taxon>Papilionoideae</taxon>
        <taxon>50 kb inversion clade</taxon>
        <taxon>genistoids sensu lato</taxon>
        <taxon>core genistoids</taxon>
        <taxon>Crotalarieae</taxon>
        <taxon>Crotalaria</taxon>
    </lineage>
</organism>
<evidence type="ECO:0000313" key="5">
    <source>
        <dbReference type="EMBL" id="KAK7292304.1"/>
    </source>
</evidence>
<dbReference type="InterPro" id="IPR046960">
    <property type="entry name" value="PPR_At4g14850-like_plant"/>
</dbReference>
<dbReference type="GO" id="GO:0003723">
    <property type="term" value="F:RNA binding"/>
    <property type="evidence" value="ECO:0007669"/>
    <property type="project" value="InterPro"/>
</dbReference>
<keyword evidence="6" id="KW-1185">Reference proteome</keyword>
<dbReference type="GO" id="GO:0009451">
    <property type="term" value="P:RNA modification"/>
    <property type="evidence" value="ECO:0007669"/>
    <property type="project" value="InterPro"/>
</dbReference>
<dbReference type="PANTHER" id="PTHR47926">
    <property type="entry name" value="PENTATRICOPEPTIDE REPEAT-CONTAINING PROTEIN"/>
    <property type="match status" value="1"/>
</dbReference>
<dbReference type="Pfam" id="PF13041">
    <property type="entry name" value="PPR_2"/>
    <property type="match status" value="2"/>
</dbReference>
<dbReference type="SUPFAM" id="SSF48452">
    <property type="entry name" value="TPR-like"/>
    <property type="match status" value="1"/>
</dbReference>
<dbReference type="PANTHER" id="PTHR47926:SF368">
    <property type="entry name" value="TETRATRICOPEPTIDE REPEAT-LIKE SUPERFAMILY PROTEIN"/>
    <property type="match status" value="1"/>
</dbReference>
<dbReference type="InterPro" id="IPR002885">
    <property type="entry name" value="PPR_rpt"/>
</dbReference>
<dbReference type="Pfam" id="PF20431">
    <property type="entry name" value="E_motif"/>
    <property type="match status" value="1"/>
</dbReference>
<evidence type="ECO:0000256" key="1">
    <source>
        <dbReference type="ARBA" id="ARBA00006643"/>
    </source>
</evidence>
<comment type="caution">
    <text evidence="5">The sequence shown here is derived from an EMBL/GenBank/DDBJ whole genome shotgun (WGS) entry which is preliminary data.</text>
</comment>